<feature type="compositionally biased region" description="Acidic residues" evidence="5">
    <location>
        <begin position="58"/>
        <end position="73"/>
    </location>
</feature>
<dbReference type="InterPro" id="IPR018972">
    <property type="entry name" value="Sas10_C_dom"/>
</dbReference>
<dbReference type="EMBL" id="HACA01001807">
    <property type="protein sequence ID" value="CDW19168.1"/>
    <property type="molecule type" value="Transcribed_RNA"/>
</dbReference>
<comment type="similarity">
    <text evidence="2">Belongs to the SAS10 family.</text>
</comment>
<feature type="domain" description="Sas10 C-terminal" evidence="6">
    <location>
        <begin position="351"/>
        <end position="424"/>
    </location>
</feature>
<dbReference type="GO" id="GO:0032040">
    <property type="term" value="C:small-subunit processome"/>
    <property type="evidence" value="ECO:0007669"/>
    <property type="project" value="TreeGrafter"/>
</dbReference>
<protein>
    <recommendedName>
        <fullName evidence="6">Sas10 C-terminal domain-containing protein</fullName>
    </recommendedName>
</protein>
<sequence length="425" mass="48957">MKKKGSNRTPRKKLESVVETYSDDDEKLDLDLSSAYNQNDFILPKKRKKSSLPSVELSDSDVEMEDESDEDEYDTTRSWGRNKNNFYGGNLVSKDPGEDEDEGDEDFDVTEVKESQMMQLKQLQKLDEDDFADMFIPNIANIPSLTQNDETKIKADLGNMSDKEKTELFHQESPEFRSITQDFKEKLKEAKDFLYPAIKLMENGSIPAKGLAARLIKTKFDLIINYCVNIYSYLIFKSRRVQLKSHYSLSGRLVQYKKLLDDLIPLEKEIMKEVKSVVNGLKSGSTTIQDLISNKNHESTSSKPIMKPRKKLRILEDTVMAKKVVPVSIEEKLDLNENDLPIEDLDEEYEEEGRRAINYKIAKNKGLTPKRSKLQRNPRVKHRVKFEKAKVRRKGQVRTVRTEVKKYSGEISGINARVKKGIKLA</sequence>
<name>A0A0K2SZI9_LEPSM</name>
<dbReference type="AlphaFoldDB" id="A0A0K2SZI9"/>
<organism evidence="7">
    <name type="scientific">Lepeophtheirus salmonis</name>
    <name type="common">Salmon louse</name>
    <name type="synonym">Caligus salmonis</name>
    <dbReference type="NCBI Taxonomy" id="72036"/>
    <lineage>
        <taxon>Eukaryota</taxon>
        <taxon>Metazoa</taxon>
        <taxon>Ecdysozoa</taxon>
        <taxon>Arthropoda</taxon>
        <taxon>Crustacea</taxon>
        <taxon>Multicrustacea</taxon>
        <taxon>Hexanauplia</taxon>
        <taxon>Copepoda</taxon>
        <taxon>Siphonostomatoida</taxon>
        <taxon>Caligidae</taxon>
        <taxon>Lepeophtheirus</taxon>
    </lineage>
</organism>
<evidence type="ECO:0000313" key="7">
    <source>
        <dbReference type="EMBL" id="CDW19168.1"/>
    </source>
</evidence>
<dbReference type="OrthoDB" id="1924577at2759"/>
<feature type="compositionally biased region" description="Polar residues" evidence="5">
    <location>
        <begin position="76"/>
        <end position="87"/>
    </location>
</feature>
<proteinExistence type="inferred from homology"/>
<reference evidence="7" key="1">
    <citation type="submission" date="2014-05" db="EMBL/GenBank/DDBJ databases">
        <authorList>
            <person name="Chronopoulou M."/>
        </authorList>
    </citation>
    <scope>NUCLEOTIDE SEQUENCE</scope>
    <source>
        <tissue evidence="7">Whole organism</tissue>
    </source>
</reference>
<evidence type="ECO:0000256" key="3">
    <source>
        <dbReference type="ARBA" id="ARBA00022553"/>
    </source>
</evidence>
<evidence type="ECO:0000259" key="6">
    <source>
        <dbReference type="Pfam" id="PF09368"/>
    </source>
</evidence>
<dbReference type="InterPro" id="IPR007146">
    <property type="entry name" value="Sas10/Utp3/C1D"/>
</dbReference>
<feature type="compositionally biased region" description="Basic residues" evidence="5">
    <location>
        <begin position="1"/>
        <end position="11"/>
    </location>
</feature>
<feature type="compositionally biased region" description="Acidic residues" evidence="5">
    <location>
        <begin position="97"/>
        <end position="107"/>
    </location>
</feature>
<evidence type="ECO:0000256" key="4">
    <source>
        <dbReference type="ARBA" id="ARBA00023242"/>
    </source>
</evidence>
<comment type="subcellular location">
    <subcellularLocation>
        <location evidence="1">Nucleus</location>
    </subcellularLocation>
</comment>
<dbReference type="PANTHER" id="PTHR13237:SF8">
    <property type="entry name" value="SOMETHING ABOUT SILENCING PROTEIN 10"/>
    <property type="match status" value="1"/>
</dbReference>
<dbReference type="Pfam" id="PF04000">
    <property type="entry name" value="Sas10_Utp3"/>
    <property type="match status" value="1"/>
</dbReference>
<dbReference type="PANTHER" id="PTHR13237">
    <property type="entry name" value="SOMETHING ABOUT SILENCING PROTEIN 10-RELATED"/>
    <property type="match status" value="1"/>
</dbReference>
<accession>A0A0K2SZI9</accession>
<keyword evidence="3" id="KW-0597">Phosphoprotein</keyword>
<evidence type="ECO:0000256" key="1">
    <source>
        <dbReference type="ARBA" id="ARBA00004123"/>
    </source>
</evidence>
<dbReference type="GO" id="GO:0000462">
    <property type="term" value="P:maturation of SSU-rRNA from tricistronic rRNA transcript (SSU-rRNA, 5.8S rRNA, LSU-rRNA)"/>
    <property type="evidence" value="ECO:0007669"/>
    <property type="project" value="TreeGrafter"/>
</dbReference>
<evidence type="ECO:0000256" key="5">
    <source>
        <dbReference type="SAM" id="MobiDB-lite"/>
    </source>
</evidence>
<feature type="region of interest" description="Disordered" evidence="5">
    <location>
        <begin position="42"/>
        <end position="107"/>
    </location>
</feature>
<keyword evidence="4" id="KW-0539">Nucleus</keyword>
<feature type="region of interest" description="Disordered" evidence="5">
    <location>
        <begin position="1"/>
        <end position="28"/>
    </location>
</feature>
<evidence type="ECO:0000256" key="2">
    <source>
        <dbReference type="ARBA" id="ARBA00010979"/>
    </source>
</evidence>
<dbReference type="Pfam" id="PF09368">
    <property type="entry name" value="Sas10"/>
    <property type="match status" value="1"/>
</dbReference>